<dbReference type="InterPro" id="IPR036250">
    <property type="entry name" value="AcylCo_DH-like_C"/>
</dbReference>
<dbReference type="EMBL" id="JASNGB010000362">
    <property type="protein sequence ID" value="MDL2345899.1"/>
    <property type="molecule type" value="Genomic_DNA"/>
</dbReference>
<comment type="caution">
    <text evidence="2">The sequence shown here is derived from an EMBL/GenBank/DDBJ whole genome shotgun (WGS) entry which is preliminary data.</text>
</comment>
<keyword evidence="3" id="KW-1185">Reference proteome</keyword>
<reference evidence="2 3" key="1">
    <citation type="submission" date="2023-05" db="EMBL/GenBank/DDBJ databases">
        <authorList>
            <person name="Gao F."/>
        </authorList>
    </citation>
    <scope>NUCLEOTIDE SEQUENCE [LARGE SCALE GENOMIC DNA]</scope>
    <source>
        <strain evidence="2 3">MIMF12</strain>
    </source>
</reference>
<accession>A0ABT7JLG2</accession>
<sequence length="104" mass="11330">EGAWQLTREAQRRLDTRPPDAAPEPVLAYVALARTATEDACLLACEAAERAVGARGLLAPWPTERLLRDLRMYLRQPAPDAARLAVGEWLLGAPDAAGDPWEEA</sequence>
<organism evidence="2 3">
    <name type="scientific">Deinococcus rhizophilus</name>
    <dbReference type="NCBI Taxonomy" id="3049544"/>
    <lineage>
        <taxon>Bacteria</taxon>
        <taxon>Thermotogati</taxon>
        <taxon>Deinococcota</taxon>
        <taxon>Deinococci</taxon>
        <taxon>Deinococcales</taxon>
        <taxon>Deinococcaceae</taxon>
        <taxon>Deinococcus</taxon>
    </lineage>
</organism>
<evidence type="ECO:0000256" key="1">
    <source>
        <dbReference type="SAM" id="MobiDB-lite"/>
    </source>
</evidence>
<protein>
    <submittedName>
        <fullName evidence="2">Glycosyl transferase family 1</fullName>
    </submittedName>
</protein>
<feature type="compositionally biased region" description="Basic and acidic residues" evidence="1">
    <location>
        <begin position="9"/>
        <end position="18"/>
    </location>
</feature>
<gene>
    <name evidence="2" type="ORF">QOL99_17355</name>
</gene>
<proteinExistence type="predicted"/>
<feature type="non-terminal residue" evidence="2">
    <location>
        <position position="1"/>
    </location>
</feature>
<dbReference type="SUPFAM" id="SSF47203">
    <property type="entry name" value="Acyl-CoA dehydrogenase C-terminal domain-like"/>
    <property type="match status" value="1"/>
</dbReference>
<feature type="region of interest" description="Disordered" evidence="1">
    <location>
        <begin position="1"/>
        <end position="20"/>
    </location>
</feature>
<dbReference type="Gene3D" id="1.20.140.10">
    <property type="entry name" value="Butyryl-CoA Dehydrogenase, subunit A, domain 3"/>
    <property type="match status" value="1"/>
</dbReference>
<name>A0ABT7JLG2_9DEIO</name>
<dbReference type="Proteomes" id="UP001302059">
    <property type="component" value="Unassembled WGS sequence"/>
</dbReference>
<dbReference type="GO" id="GO:0016740">
    <property type="term" value="F:transferase activity"/>
    <property type="evidence" value="ECO:0007669"/>
    <property type="project" value="UniProtKB-KW"/>
</dbReference>
<keyword evidence="2" id="KW-0808">Transferase</keyword>
<evidence type="ECO:0000313" key="2">
    <source>
        <dbReference type="EMBL" id="MDL2345899.1"/>
    </source>
</evidence>
<evidence type="ECO:0000313" key="3">
    <source>
        <dbReference type="Proteomes" id="UP001302059"/>
    </source>
</evidence>